<proteinExistence type="predicted"/>
<evidence type="ECO:0000313" key="1">
    <source>
        <dbReference type="EMBL" id="OJZ80377.1"/>
    </source>
</evidence>
<dbReference type="VEuPathDB" id="FungiDB:ASPFODRAFT_461048"/>
<dbReference type="EMBL" id="KV878256">
    <property type="protein sequence ID" value="OJZ80377.1"/>
    <property type="molecule type" value="Genomic_DNA"/>
</dbReference>
<organism evidence="1 2">
    <name type="scientific">Aspergillus luchuensis (strain CBS 106.47)</name>
    <dbReference type="NCBI Taxonomy" id="1137211"/>
    <lineage>
        <taxon>Eukaryota</taxon>
        <taxon>Fungi</taxon>
        <taxon>Dikarya</taxon>
        <taxon>Ascomycota</taxon>
        <taxon>Pezizomycotina</taxon>
        <taxon>Eurotiomycetes</taxon>
        <taxon>Eurotiomycetidae</taxon>
        <taxon>Eurotiales</taxon>
        <taxon>Aspergillaceae</taxon>
        <taxon>Aspergillus</taxon>
        <taxon>Aspergillus subgen. Circumdati</taxon>
    </lineage>
</organism>
<reference evidence="2" key="1">
    <citation type="journal article" date="2017" name="Genome Biol.">
        <title>Comparative genomics reveals high biological diversity and specific adaptations in the industrially and medically important fungal genus Aspergillus.</title>
        <authorList>
            <person name="de Vries R.P."/>
            <person name="Riley R."/>
            <person name="Wiebenga A."/>
            <person name="Aguilar-Osorio G."/>
            <person name="Amillis S."/>
            <person name="Uchima C.A."/>
            <person name="Anderluh G."/>
            <person name="Asadollahi M."/>
            <person name="Askin M."/>
            <person name="Barry K."/>
            <person name="Battaglia E."/>
            <person name="Bayram O."/>
            <person name="Benocci T."/>
            <person name="Braus-Stromeyer S.A."/>
            <person name="Caldana C."/>
            <person name="Canovas D."/>
            <person name="Cerqueira G.C."/>
            <person name="Chen F."/>
            <person name="Chen W."/>
            <person name="Choi C."/>
            <person name="Clum A."/>
            <person name="Dos Santos R.A."/>
            <person name="Damasio A.R."/>
            <person name="Diallinas G."/>
            <person name="Emri T."/>
            <person name="Fekete E."/>
            <person name="Flipphi M."/>
            <person name="Freyberg S."/>
            <person name="Gallo A."/>
            <person name="Gournas C."/>
            <person name="Habgood R."/>
            <person name="Hainaut M."/>
            <person name="Harispe M.L."/>
            <person name="Henrissat B."/>
            <person name="Hilden K.S."/>
            <person name="Hope R."/>
            <person name="Hossain A."/>
            <person name="Karabika E."/>
            <person name="Karaffa L."/>
            <person name="Karanyi Z."/>
            <person name="Krasevec N."/>
            <person name="Kuo A."/>
            <person name="Kusch H."/>
            <person name="LaButti K."/>
            <person name="Lagendijk E.L."/>
            <person name="Lapidus A."/>
            <person name="Levasseur A."/>
            <person name="Lindquist E."/>
            <person name="Lipzen A."/>
            <person name="Logrieco A.F."/>
            <person name="MacCabe A."/>
            <person name="Maekelae M.R."/>
            <person name="Malavazi I."/>
            <person name="Melin P."/>
            <person name="Meyer V."/>
            <person name="Mielnichuk N."/>
            <person name="Miskei M."/>
            <person name="Molnar A.P."/>
            <person name="Mule G."/>
            <person name="Ngan C.Y."/>
            <person name="Orejas M."/>
            <person name="Orosz E."/>
            <person name="Ouedraogo J.P."/>
            <person name="Overkamp K.M."/>
            <person name="Park H.-S."/>
            <person name="Perrone G."/>
            <person name="Piumi F."/>
            <person name="Punt P.J."/>
            <person name="Ram A.F."/>
            <person name="Ramon A."/>
            <person name="Rauscher S."/>
            <person name="Record E."/>
            <person name="Riano-Pachon D.M."/>
            <person name="Robert V."/>
            <person name="Roehrig J."/>
            <person name="Ruller R."/>
            <person name="Salamov A."/>
            <person name="Salih N.S."/>
            <person name="Samson R.A."/>
            <person name="Sandor E."/>
            <person name="Sanguinetti M."/>
            <person name="Schuetze T."/>
            <person name="Sepcic K."/>
            <person name="Shelest E."/>
            <person name="Sherlock G."/>
            <person name="Sophianopoulou V."/>
            <person name="Squina F.M."/>
            <person name="Sun H."/>
            <person name="Susca A."/>
            <person name="Todd R.B."/>
            <person name="Tsang A."/>
            <person name="Unkles S.E."/>
            <person name="van de Wiele N."/>
            <person name="van Rossen-Uffink D."/>
            <person name="Oliveira J.V."/>
            <person name="Vesth T.C."/>
            <person name="Visser J."/>
            <person name="Yu J.-H."/>
            <person name="Zhou M."/>
            <person name="Andersen M.R."/>
            <person name="Archer D.B."/>
            <person name="Baker S.E."/>
            <person name="Benoit I."/>
            <person name="Brakhage A.A."/>
            <person name="Braus G.H."/>
            <person name="Fischer R."/>
            <person name="Frisvad J.C."/>
            <person name="Goldman G.H."/>
            <person name="Houbraken J."/>
            <person name="Oakley B."/>
            <person name="Pocsi I."/>
            <person name="Scazzocchio C."/>
            <person name="Seiboth B."/>
            <person name="vanKuyk P.A."/>
            <person name="Wortman J."/>
            <person name="Dyer P.S."/>
            <person name="Grigoriev I.V."/>
        </authorList>
    </citation>
    <scope>NUCLEOTIDE SEQUENCE [LARGE SCALE GENOMIC DNA]</scope>
    <source>
        <strain evidence="2">CBS 106.47</strain>
    </source>
</reference>
<dbReference type="Proteomes" id="UP000184063">
    <property type="component" value="Unassembled WGS sequence"/>
</dbReference>
<gene>
    <name evidence="1" type="ORF">ASPFODRAFT_461048</name>
</gene>
<evidence type="ECO:0000313" key="2">
    <source>
        <dbReference type="Proteomes" id="UP000184063"/>
    </source>
</evidence>
<sequence>MVSYGRVALCYDPLHRERCIGLLDNGHPCPQDVDLKWREIAQTQLQLLQDMTDFTARESCLDSVTKHLLCDSHRRIQVRSTKHRYVPDPPLLTAMVNNDNSRHMSPMIRKKSQSMVQEAPYHLLRRVAGGIKSQLEATYWNEQRSPSLRG</sequence>
<dbReference type="AlphaFoldDB" id="A0A1M3T0U8"/>
<name>A0A1M3T0U8_ASPLC</name>
<accession>A0A1M3T0U8</accession>
<protein>
    <submittedName>
        <fullName evidence="1">Uncharacterized protein</fullName>
    </submittedName>
</protein>